<evidence type="ECO:0000313" key="9">
    <source>
        <dbReference type="Proteomes" id="UP000245464"/>
    </source>
</evidence>
<dbReference type="GO" id="GO:0020037">
    <property type="term" value="F:heme binding"/>
    <property type="evidence" value="ECO:0007669"/>
    <property type="project" value="InterPro"/>
</dbReference>
<evidence type="ECO:0000256" key="1">
    <source>
        <dbReference type="ARBA" id="ARBA00001971"/>
    </source>
</evidence>
<dbReference type="InterPro" id="IPR001128">
    <property type="entry name" value="Cyt_P450"/>
</dbReference>
<feature type="binding site" description="axial binding residue" evidence="6">
    <location>
        <position position="306"/>
    </location>
    <ligand>
        <name>heme</name>
        <dbReference type="ChEBI" id="CHEBI:30413"/>
    </ligand>
    <ligandPart>
        <name>Fe</name>
        <dbReference type="ChEBI" id="CHEBI:18248"/>
    </ligandPart>
</feature>
<accession>A0A834VNB9</accession>
<keyword evidence="7" id="KW-0503">Monooxygenase</keyword>
<evidence type="ECO:0000256" key="3">
    <source>
        <dbReference type="ARBA" id="ARBA00022617"/>
    </source>
</evidence>
<dbReference type="Pfam" id="PF00067">
    <property type="entry name" value="p450"/>
    <property type="match status" value="1"/>
</dbReference>
<evidence type="ECO:0000256" key="5">
    <source>
        <dbReference type="ARBA" id="ARBA00023004"/>
    </source>
</evidence>
<dbReference type="EMBL" id="NQIK02000007">
    <property type="protein sequence ID" value="KAF7568824.1"/>
    <property type="molecule type" value="Genomic_DNA"/>
</dbReference>
<dbReference type="PRINTS" id="PR00463">
    <property type="entry name" value="EP450I"/>
</dbReference>
<dbReference type="InterPro" id="IPR050121">
    <property type="entry name" value="Cytochrome_P450_monoxygenase"/>
</dbReference>
<dbReference type="SUPFAM" id="SSF48264">
    <property type="entry name" value="Cytochrome P450"/>
    <property type="match status" value="1"/>
</dbReference>
<dbReference type="GO" id="GO:0016705">
    <property type="term" value="F:oxidoreductase activity, acting on paired donors, with incorporation or reduction of molecular oxygen"/>
    <property type="evidence" value="ECO:0007669"/>
    <property type="project" value="InterPro"/>
</dbReference>
<organism evidence="8 9">
    <name type="scientific">Pyrenophora tritici-repentis</name>
    <dbReference type="NCBI Taxonomy" id="45151"/>
    <lineage>
        <taxon>Eukaryota</taxon>
        <taxon>Fungi</taxon>
        <taxon>Dikarya</taxon>
        <taxon>Ascomycota</taxon>
        <taxon>Pezizomycotina</taxon>
        <taxon>Dothideomycetes</taxon>
        <taxon>Pleosporomycetidae</taxon>
        <taxon>Pleosporales</taxon>
        <taxon>Pleosporineae</taxon>
        <taxon>Pleosporaceae</taxon>
        <taxon>Pyrenophora</taxon>
    </lineage>
</organism>
<evidence type="ECO:0000256" key="4">
    <source>
        <dbReference type="ARBA" id="ARBA00022723"/>
    </source>
</evidence>
<gene>
    <name evidence="8" type="ORF">PtrM4_134370</name>
</gene>
<keyword evidence="4 6" id="KW-0479">Metal-binding</keyword>
<sequence length="366" mass="40990">MSSSVYALRSITQLDPLIREKAEALVRRLLDEAQTSPNKTADAYKLCGLFSFETICKLAFAKEFDDALADQGALKLLQSMERSAMTLLFDGVIPFLKSTSLGTMLPGAVGEAYRCHKYWEEGSRNMVDHFLAKSSADAKFLLSPISSGVDGFLGRKLHHEELVEEAMGYMFAGSGTTSSTLTYLLYALSLPENTSIQEQLRDEIRNIPANDMNALRQNAFVNAVIKETFRLYPTIISTLPRVLQGPLQIGQNLIPAGTVVGMQNWIHHRNPEVFPNPDQFLPARWLQSSEAMEGSLTPFSIGQRNCIGQNLAWEELYIAVDALMCGGLRFRIGLEMKPEEMEMEDRFNIAPRGHRLMLEVKKITFQ</sequence>
<dbReference type="GeneID" id="90957586"/>
<reference evidence="8 9" key="1">
    <citation type="journal article" date="2018" name="BMC Genomics">
        <title>Comparative genomics of the wheat fungal pathogen Pyrenophora tritici-repentis reveals chromosomal variations and genome plasticity.</title>
        <authorList>
            <person name="Moolhuijzen P."/>
            <person name="See P.T."/>
            <person name="Hane J.K."/>
            <person name="Shi G."/>
            <person name="Liu Z."/>
            <person name="Oliver R.P."/>
            <person name="Moffat C.S."/>
        </authorList>
    </citation>
    <scope>NUCLEOTIDE SEQUENCE [LARGE SCALE GENOMIC DNA]</scope>
    <source>
        <strain evidence="8">M4</strain>
    </source>
</reference>
<evidence type="ECO:0000313" key="8">
    <source>
        <dbReference type="EMBL" id="KAF7568824.1"/>
    </source>
</evidence>
<dbReference type="PANTHER" id="PTHR24305:SF210">
    <property type="entry name" value="CYTOCHROME P450 MONOOXYGENASE ASQL-RELATED"/>
    <property type="match status" value="1"/>
</dbReference>
<dbReference type="Gene3D" id="1.10.630.10">
    <property type="entry name" value="Cytochrome P450"/>
    <property type="match status" value="1"/>
</dbReference>
<comment type="caution">
    <text evidence="8">The sequence shown here is derived from an EMBL/GenBank/DDBJ whole genome shotgun (WGS) entry which is preliminary data.</text>
</comment>
<comment type="similarity">
    <text evidence="2 7">Belongs to the cytochrome P450 family.</text>
</comment>
<comment type="cofactor">
    <cofactor evidence="1 6">
        <name>heme</name>
        <dbReference type="ChEBI" id="CHEBI:30413"/>
    </cofactor>
</comment>
<keyword evidence="7" id="KW-0560">Oxidoreductase</keyword>
<evidence type="ECO:0000256" key="7">
    <source>
        <dbReference type="RuleBase" id="RU000461"/>
    </source>
</evidence>
<proteinExistence type="inferred from homology"/>
<keyword evidence="5 6" id="KW-0408">Iron</keyword>
<evidence type="ECO:0000256" key="2">
    <source>
        <dbReference type="ARBA" id="ARBA00010617"/>
    </source>
</evidence>
<dbReference type="GO" id="GO:0004497">
    <property type="term" value="F:monooxygenase activity"/>
    <property type="evidence" value="ECO:0007669"/>
    <property type="project" value="UniProtKB-KW"/>
</dbReference>
<dbReference type="PRINTS" id="PR00385">
    <property type="entry name" value="P450"/>
</dbReference>
<keyword evidence="3 6" id="KW-0349">Heme</keyword>
<protein>
    <submittedName>
        <fullName evidence="8">Uncharacterized protein</fullName>
    </submittedName>
</protein>
<dbReference type="InterPro" id="IPR036396">
    <property type="entry name" value="Cyt_P450_sf"/>
</dbReference>
<dbReference type="AlphaFoldDB" id="A0A834VNB9"/>
<dbReference type="KEGG" id="ptrr:90957586"/>
<dbReference type="Proteomes" id="UP000245464">
    <property type="component" value="Chromosome 7"/>
</dbReference>
<name>A0A834VNB9_9PLEO</name>
<dbReference type="InterPro" id="IPR017972">
    <property type="entry name" value="Cyt_P450_CS"/>
</dbReference>
<dbReference type="RefSeq" id="XP_065961171.1">
    <property type="nucleotide sequence ID" value="XM_066109179.1"/>
</dbReference>
<dbReference type="GO" id="GO:0005506">
    <property type="term" value="F:iron ion binding"/>
    <property type="evidence" value="ECO:0007669"/>
    <property type="project" value="InterPro"/>
</dbReference>
<evidence type="ECO:0000256" key="6">
    <source>
        <dbReference type="PIRSR" id="PIRSR602401-1"/>
    </source>
</evidence>
<dbReference type="PANTHER" id="PTHR24305">
    <property type="entry name" value="CYTOCHROME P450"/>
    <property type="match status" value="1"/>
</dbReference>
<dbReference type="PROSITE" id="PS00086">
    <property type="entry name" value="CYTOCHROME_P450"/>
    <property type="match status" value="1"/>
</dbReference>
<dbReference type="InterPro" id="IPR002401">
    <property type="entry name" value="Cyt_P450_E_grp-I"/>
</dbReference>